<dbReference type="OrthoDB" id="424551at2759"/>
<gene>
    <name evidence="7" type="ORF">WR25_16606</name>
</gene>
<evidence type="ECO:0000313" key="7">
    <source>
        <dbReference type="EMBL" id="PAV78662.1"/>
    </source>
</evidence>
<dbReference type="InterPro" id="IPR039949">
    <property type="entry name" value="NAA40"/>
</dbReference>
<evidence type="ECO:0000256" key="2">
    <source>
        <dbReference type="ARBA" id="ARBA00004496"/>
    </source>
</evidence>
<dbReference type="InterPro" id="IPR016181">
    <property type="entry name" value="Acyl_CoA_acyltransferase"/>
</dbReference>
<dbReference type="Gene3D" id="3.40.630.30">
    <property type="match status" value="1"/>
</dbReference>
<evidence type="ECO:0000256" key="1">
    <source>
        <dbReference type="ARBA" id="ARBA00004123"/>
    </source>
</evidence>
<keyword evidence="4" id="KW-0808">Transferase</keyword>
<dbReference type="GO" id="GO:1990189">
    <property type="term" value="F:protein N-terminal-serine acetyltransferase activity"/>
    <property type="evidence" value="ECO:0007669"/>
    <property type="project" value="TreeGrafter"/>
</dbReference>
<evidence type="ECO:0000256" key="3">
    <source>
        <dbReference type="ARBA" id="ARBA00022490"/>
    </source>
</evidence>
<name>A0A2A2KXQ8_9BILA</name>
<evidence type="ECO:0000256" key="4">
    <source>
        <dbReference type="ARBA" id="ARBA00022679"/>
    </source>
</evidence>
<dbReference type="SUPFAM" id="SSF55729">
    <property type="entry name" value="Acyl-CoA N-acyltransferases (Nat)"/>
    <property type="match status" value="1"/>
</dbReference>
<dbReference type="AlphaFoldDB" id="A0A2A2KXQ8"/>
<dbReference type="STRING" id="2018661.A0A2A2KXQ8"/>
<keyword evidence="5" id="KW-0539">Nucleus</keyword>
<comment type="subcellular location">
    <subcellularLocation>
        <location evidence="2">Cytoplasm</location>
    </subcellularLocation>
    <subcellularLocation>
        <location evidence="1">Nucleus</location>
    </subcellularLocation>
</comment>
<evidence type="ECO:0000313" key="8">
    <source>
        <dbReference type="Proteomes" id="UP000218231"/>
    </source>
</evidence>
<organism evidence="7 8">
    <name type="scientific">Diploscapter pachys</name>
    <dbReference type="NCBI Taxonomy" id="2018661"/>
    <lineage>
        <taxon>Eukaryota</taxon>
        <taxon>Metazoa</taxon>
        <taxon>Ecdysozoa</taxon>
        <taxon>Nematoda</taxon>
        <taxon>Chromadorea</taxon>
        <taxon>Rhabditida</taxon>
        <taxon>Rhabditina</taxon>
        <taxon>Rhabditomorpha</taxon>
        <taxon>Rhabditoidea</taxon>
        <taxon>Rhabditidae</taxon>
        <taxon>Diploscapter</taxon>
    </lineage>
</organism>
<dbReference type="PANTHER" id="PTHR20531:SF1">
    <property type="entry name" value="N-ALPHA-ACETYLTRANSFERASE 40"/>
    <property type="match status" value="1"/>
</dbReference>
<sequence>MAPADQHKKVVKKAIKMKNPIEQLDCLPGHENRQTNDGEVISFETHWASHLSDAQSLWIFELFRANMFEFYSQSQWGWDPESKRTELFSTTSRYLLAKNEKGEAIGYTHYRFDVDHSSPVVYCTEMEKVMATVFGFNHKSLGFFHKNDYTSDVSCPDENAGLDYLILSKRVI</sequence>
<dbReference type="GO" id="GO:0005737">
    <property type="term" value="C:cytoplasm"/>
    <property type="evidence" value="ECO:0007669"/>
    <property type="project" value="UniProtKB-SubCell"/>
</dbReference>
<dbReference type="PANTHER" id="PTHR20531">
    <property type="entry name" value="N-ALPHA-ACETYLTRANSFERASE 40"/>
    <property type="match status" value="1"/>
</dbReference>
<evidence type="ECO:0008006" key="9">
    <source>
        <dbReference type="Google" id="ProtNLM"/>
    </source>
</evidence>
<proteinExistence type="predicted"/>
<protein>
    <recommendedName>
        <fullName evidence="9">Glycylpeptide N-tetradecanoyltransferase</fullName>
    </recommendedName>
</protein>
<evidence type="ECO:0000256" key="5">
    <source>
        <dbReference type="ARBA" id="ARBA00023242"/>
    </source>
</evidence>
<keyword evidence="3" id="KW-0963">Cytoplasm</keyword>
<dbReference type="EMBL" id="LIAE01007539">
    <property type="protein sequence ID" value="PAV78662.1"/>
    <property type="molecule type" value="Genomic_DNA"/>
</dbReference>
<dbReference type="Proteomes" id="UP000218231">
    <property type="component" value="Unassembled WGS sequence"/>
</dbReference>
<keyword evidence="8" id="KW-1185">Reference proteome</keyword>
<evidence type="ECO:0000256" key="6">
    <source>
        <dbReference type="ARBA" id="ARBA00023315"/>
    </source>
</evidence>
<dbReference type="GO" id="GO:0010485">
    <property type="term" value="F:histone H4 acetyltransferase activity"/>
    <property type="evidence" value="ECO:0007669"/>
    <property type="project" value="InterPro"/>
</dbReference>
<dbReference type="GO" id="GO:0005634">
    <property type="term" value="C:nucleus"/>
    <property type="evidence" value="ECO:0007669"/>
    <property type="project" value="UniProtKB-SubCell"/>
</dbReference>
<reference evidence="7 8" key="1">
    <citation type="journal article" date="2017" name="Curr. Biol.">
        <title>Genome architecture and evolution of a unichromosomal asexual nematode.</title>
        <authorList>
            <person name="Fradin H."/>
            <person name="Zegar C."/>
            <person name="Gutwein M."/>
            <person name="Lucas J."/>
            <person name="Kovtun M."/>
            <person name="Corcoran D."/>
            <person name="Baugh L.R."/>
            <person name="Kiontke K."/>
            <person name="Gunsalus K."/>
            <person name="Fitch D.H."/>
            <person name="Piano F."/>
        </authorList>
    </citation>
    <scope>NUCLEOTIDE SEQUENCE [LARGE SCALE GENOMIC DNA]</scope>
    <source>
        <strain evidence="7">PF1309</strain>
    </source>
</reference>
<dbReference type="GO" id="GO:0043998">
    <property type="term" value="F:histone H2A acetyltransferase activity"/>
    <property type="evidence" value="ECO:0007669"/>
    <property type="project" value="InterPro"/>
</dbReference>
<keyword evidence="6" id="KW-0012">Acyltransferase</keyword>
<comment type="caution">
    <text evidence="7">The sequence shown here is derived from an EMBL/GenBank/DDBJ whole genome shotgun (WGS) entry which is preliminary data.</text>
</comment>
<accession>A0A2A2KXQ8</accession>